<comment type="caution">
    <text evidence="1">The sequence shown here is derived from an EMBL/GenBank/DDBJ whole genome shotgun (WGS) entry which is preliminary data.</text>
</comment>
<evidence type="ECO:0000313" key="2">
    <source>
        <dbReference type="Proteomes" id="UP001501584"/>
    </source>
</evidence>
<accession>A0ABN3F742</accession>
<dbReference type="Proteomes" id="UP001501584">
    <property type="component" value="Unassembled WGS sequence"/>
</dbReference>
<organism evidence="1 2">
    <name type="scientific">Glycomyces rutgersensis</name>
    <dbReference type="NCBI Taxonomy" id="58115"/>
    <lineage>
        <taxon>Bacteria</taxon>
        <taxon>Bacillati</taxon>
        <taxon>Actinomycetota</taxon>
        <taxon>Actinomycetes</taxon>
        <taxon>Glycomycetales</taxon>
        <taxon>Glycomycetaceae</taxon>
        <taxon>Glycomyces</taxon>
    </lineage>
</organism>
<name>A0ABN3F742_9ACTN</name>
<evidence type="ECO:0000313" key="1">
    <source>
        <dbReference type="EMBL" id="GAA2319861.1"/>
    </source>
</evidence>
<protein>
    <submittedName>
        <fullName evidence="1">Uncharacterized protein</fullName>
    </submittedName>
</protein>
<dbReference type="EMBL" id="BAAASX010000001">
    <property type="protein sequence ID" value="GAA2319861.1"/>
    <property type="molecule type" value="Genomic_DNA"/>
</dbReference>
<proteinExistence type="predicted"/>
<keyword evidence="2" id="KW-1185">Reference proteome</keyword>
<sequence>MRSLPGVTTVGNLTLSPLEVAMRNRSSKPKPESAQPVSDPLVRGQFSDGRRIFVVRASSAEAPDSFQVHAKANQSDVILVVSGLNSGNLHATWNEEWRSTSPEWREWARNKAFKAFRTNRSADTAQRGKIRFCRG</sequence>
<reference evidence="1 2" key="1">
    <citation type="journal article" date="2019" name="Int. J. Syst. Evol. Microbiol.">
        <title>The Global Catalogue of Microorganisms (GCM) 10K type strain sequencing project: providing services to taxonomists for standard genome sequencing and annotation.</title>
        <authorList>
            <consortium name="The Broad Institute Genomics Platform"/>
            <consortium name="The Broad Institute Genome Sequencing Center for Infectious Disease"/>
            <person name="Wu L."/>
            <person name="Ma J."/>
        </authorList>
    </citation>
    <scope>NUCLEOTIDE SEQUENCE [LARGE SCALE GENOMIC DNA]</scope>
    <source>
        <strain evidence="1 2">JCM 6238</strain>
    </source>
</reference>
<gene>
    <name evidence="1" type="ORF">GCM10010403_06490</name>
</gene>